<dbReference type="AlphaFoldDB" id="A0A967AGA4"/>
<accession>A0A967AGA4</accession>
<dbReference type="InterPro" id="IPR037143">
    <property type="entry name" value="4-PPantetheinyl_Trfase_dom_sf"/>
</dbReference>
<comment type="caution">
    <text evidence="3">The sequence shown here is derived from an EMBL/GenBank/DDBJ whole genome shotgun (WGS) entry which is preliminary data.</text>
</comment>
<evidence type="ECO:0000256" key="1">
    <source>
        <dbReference type="ARBA" id="ARBA00022679"/>
    </source>
</evidence>
<dbReference type="GO" id="GO:0008897">
    <property type="term" value="F:holo-[acyl-carrier-protein] synthase activity"/>
    <property type="evidence" value="ECO:0007669"/>
    <property type="project" value="InterPro"/>
</dbReference>
<evidence type="ECO:0000259" key="2">
    <source>
        <dbReference type="Pfam" id="PF01648"/>
    </source>
</evidence>
<keyword evidence="1 3" id="KW-0808">Transferase</keyword>
<protein>
    <submittedName>
        <fullName evidence="3">4'-phosphopantetheinyl transferase superfamily protein</fullName>
    </submittedName>
</protein>
<dbReference type="Pfam" id="PF01648">
    <property type="entry name" value="ACPS"/>
    <property type="match status" value="1"/>
</dbReference>
<dbReference type="EMBL" id="JAANAS010000049">
    <property type="protein sequence ID" value="NGZ89971.1"/>
    <property type="molecule type" value="Genomic_DNA"/>
</dbReference>
<dbReference type="Gene3D" id="3.90.470.20">
    <property type="entry name" value="4'-phosphopantetheinyl transferase domain"/>
    <property type="match status" value="1"/>
</dbReference>
<organism evidence="3 4">
    <name type="scientific">Psychroflexus maritimus</name>
    <dbReference type="NCBI Taxonomy" id="2714865"/>
    <lineage>
        <taxon>Bacteria</taxon>
        <taxon>Pseudomonadati</taxon>
        <taxon>Bacteroidota</taxon>
        <taxon>Flavobacteriia</taxon>
        <taxon>Flavobacteriales</taxon>
        <taxon>Flavobacteriaceae</taxon>
        <taxon>Psychroflexus</taxon>
    </lineage>
</organism>
<keyword evidence="4" id="KW-1185">Reference proteome</keyword>
<feature type="domain" description="4'-phosphopantetheinyl transferase" evidence="2">
    <location>
        <begin position="103"/>
        <end position="202"/>
    </location>
</feature>
<sequence length="214" mass="24886">MPVYKKITIDQQTKVLIWKIEESLTELTKGIKLCANSTNRLKKMKSEVHQKGFLSIRHLLKEFGYTDYDLFYNEYGKPHLKDGNQISITHSFEFTAVIVSNVRVGIDIEKQRDKIVKIAPKFTPLEEYESLEGDNLIKKLTIVWGAKESLYKLYGKQGLLFLHDIFVTDFNLSEQTTTASVTYYGSKSYYNLHFLEVENYTCVYATENERHLTS</sequence>
<dbReference type="Proteomes" id="UP000643701">
    <property type="component" value="Unassembled WGS sequence"/>
</dbReference>
<gene>
    <name evidence="3" type="ORF">G7034_06860</name>
</gene>
<dbReference type="SUPFAM" id="SSF56214">
    <property type="entry name" value="4'-phosphopantetheinyl transferase"/>
    <property type="match status" value="2"/>
</dbReference>
<dbReference type="RefSeq" id="WP_166400228.1">
    <property type="nucleotide sequence ID" value="NZ_JAANAS010000049.1"/>
</dbReference>
<evidence type="ECO:0000313" key="4">
    <source>
        <dbReference type="Proteomes" id="UP000643701"/>
    </source>
</evidence>
<dbReference type="GO" id="GO:0000287">
    <property type="term" value="F:magnesium ion binding"/>
    <property type="evidence" value="ECO:0007669"/>
    <property type="project" value="InterPro"/>
</dbReference>
<proteinExistence type="predicted"/>
<dbReference type="InterPro" id="IPR008278">
    <property type="entry name" value="4-PPantetheinyl_Trfase_dom"/>
</dbReference>
<evidence type="ECO:0000313" key="3">
    <source>
        <dbReference type="EMBL" id="NGZ89971.1"/>
    </source>
</evidence>
<name>A0A967AGA4_9FLAO</name>
<reference evidence="3" key="1">
    <citation type="submission" date="2020-03" db="EMBL/GenBank/DDBJ databases">
        <title>Psychroflexus Maritimus sp. nov., isolate from marine sediment.</title>
        <authorList>
            <person name="Zhong Y.-L."/>
        </authorList>
    </citation>
    <scope>NUCLEOTIDE SEQUENCE</scope>
    <source>
        <strain evidence="3">C1</strain>
    </source>
</reference>